<dbReference type="Proteomes" id="UP001652660">
    <property type="component" value="Chromosome 11e"/>
</dbReference>
<dbReference type="RefSeq" id="XP_027100421.1">
    <property type="nucleotide sequence ID" value="XM_027244620.2"/>
</dbReference>
<dbReference type="GO" id="GO:0010078">
    <property type="term" value="P:maintenance of root meristem identity"/>
    <property type="evidence" value="ECO:0007669"/>
    <property type="project" value="TreeGrafter"/>
</dbReference>
<dbReference type="GO" id="GO:0005634">
    <property type="term" value="C:nucleus"/>
    <property type="evidence" value="ECO:0007669"/>
    <property type="project" value="UniProtKB-SubCell"/>
</dbReference>
<feature type="domain" description="Oberon-like PHD finger" evidence="8">
    <location>
        <begin position="486"/>
        <end position="610"/>
    </location>
</feature>
<reference evidence="10" key="1">
    <citation type="journal article" date="2025" name="Foods">
        <title>Unveiling the Microbial Signatures of Arabica Coffee Cherries: Insights into Ripeness Specific Diversity, Functional Traits, and Implications for Quality and Safety.</title>
        <authorList>
            <consortium name="RefSeq"/>
            <person name="Tenea G.N."/>
            <person name="Cifuentes V."/>
            <person name="Reyes P."/>
            <person name="Cevallos-Vallejos M."/>
        </authorList>
    </citation>
    <scope>NUCLEOTIDE SEQUENCE [LARGE SCALE GENOMIC DNA]</scope>
</reference>
<accession>A0A6P6VCN2</accession>
<evidence type="ECO:0000256" key="3">
    <source>
        <dbReference type="ARBA" id="ARBA00022771"/>
    </source>
</evidence>
<sequence length="848" mass="94798">MMKEKENSSESENKNQNKNIISEEKGKNNENPDVKNGFLEKGIDFLRESSEKIMRNFEGSGSVSGVPCESRKSGNSGAQELTLSYLCENAKDGGASGKNLFDKIGCNGAGGSSYKGKEIVVSEDQNEENNRWVERDFLHLNENRGISCKREVEENGENEVEIREKKPRMETLNLSLALPDVSLSLAGSNRVQNGDHTVQNGYFPSRLRSSRSVQSLEPANNITRTATTYSNDFSAASMSYSYSHPYSHNPSCSLTRNSTEYYEYSTGSHRRDCDQIWNAGEGTNGSVHSRFRPIGDGTVALSNPGPGGVTLGNCVVNKDTGNNSIHRATSSDNISFFPSELPARPRLDAQSGDSRGRGSENFRGLESLDGGRARKPSRPERILREIVSESISVMSQIVQELPEETIESTKEYLKNLIAKPERKDELMGLQSRLDRRSDLTSETLSKAHKIQLDILVAIKMGLAAYLSSKICLPTSELIDIFLLERCRNINCKRLLPVDDCDCKICSTKKGFCSECMCPVCLKFDCAANTCSWVGCDVCSHWCHATCGIEKNLIRPGPSLKGPSGTTEMQFNCLGCGHASEMFGFVKDVYMNCAREWGLETLIKELDCVRKIFRGSEDRKGKELHLKADEMLSKLQSKVLSPLDACGFIFQFFNYADAFPDLTTSTIPSKDVPSQVSLRNDVSAFPASNILFGKSSFSCLGSSSGRKDMLPVDLHQNDVKTPLVVENKMIEDEWSVKPLKKDGFDSLESIVLVKEAEARMFQGRADEARSEAEGFRRMIRMKFEKLEEEYAEKLAKLCLQETEDRRRKKFEELKILEGSHCDYYQMKMRMHAEIGGLLKRMEATKQQWV</sequence>
<dbReference type="Pfam" id="PF07227">
    <property type="entry name" value="PHD_Oberon"/>
    <property type="match status" value="1"/>
</dbReference>
<evidence type="ECO:0000313" key="10">
    <source>
        <dbReference type="Proteomes" id="UP001652660"/>
    </source>
</evidence>
<dbReference type="GeneID" id="113719411"/>
<keyword evidence="2" id="KW-0479">Metal-binding</keyword>
<dbReference type="OrthoDB" id="1905265at2759"/>
<feature type="compositionally biased region" description="Polar residues" evidence="7">
    <location>
        <begin position="327"/>
        <end position="336"/>
    </location>
</feature>
<feature type="domain" description="Oberon coiled-coil region" evidence="9">
    <location>
        <begin position="709"/>
        <end position="837"/>
    </location>
</feature>
<dbReference type="InterPro" id="IPR047578">
    <property type="entry name" value="OBE1-like_PHD"/>
</dbReference>
<gene>
    <name evidence="11" type="primary">LOC113719411</name>
</gene>
<feature type="compositionally biased region" description="Basic and acidic residues" evidence="7">
    <location>
        <begin position="369"/>
        <end position="380"/>
    </location>
</feature>
<dbReference type="GO" id="GO:0010468">
    <property type="term" value="P:regulation of gene expression"/>
    <property type="evidence" value="ECO:0007669"/>
    <property type="project" value="TreeGrafter"/>
</dbReference>
<organism evidence="10 11">
    <name type="scientific">Coffea arabica</name>
    <name type="common">Arabian coffee</name>
    <dbReference type="NCBI Taxonomy" id="13443"/>
    <lineage>
        <taxon>Eukaryota</taxon>
        <taxon>Viridiplantae</taxon>
        <taxon>Streptophyta</taxon>
        <taxon>Embryophyta</taxon>
        <taxon>Tracheophyta</taxon>
        <taxon>Spermatophyta</taxon>
        <taxon>Magnoliopsida</taxon>
        <taxon>eudicotyledons</taxon>
        <taxon>Gunneridae</taxon>
        <taxon>Pentapetalae</taxon>
        <taxon>asterids</taxon>
        <taxon>lamiids</taxon>
        <taxon>Gentianales</taxon>
        <taxon>Rubiaceae</taxon>
        <taxon>Ixoroideae</taxon>
        <taxon>Gardenieae complex</taxon>
        <taxon>Bertiereae - Coffeeae clade</taxon>
        <taxon>Coffeeae</taxon>
        <taxon>Coffea</taxon>
    </lineage>
</organism>
<evidence type="ECO:0000256" key="6">
    <source>
        <dbReference type="ARBA" id="ARBA00023242"/>
    </source>
</evidence>
<dbReference type="InterPro" id="IPR032535">
    <property type="entry name" value="Oberon_CC"/>
</dbReference>
<evidence type="ECO:0000259" key="9">
    <source>
        <dbReference type="Pfam" id="PF16312"/>
    </source>
</evidence>
<keyword evidence="10" id="KW-1185">Reference proteome</keyword>
<name>A0A6P6VCN2_COFAR</name>
<keyword evidence="4" id="KW-0862">Zinc</keyword>
<dbReference type="GO" id="GO:0010071">
    <property type="term" value="P:root meristem specification"/>
    <property type="evidence" value="ECO:0007669"/>
    <property type="project" value="TreeGrafter"/>
</dbReference>
<proteinExistence type="predicted"/>
<evidence type="ECO:0000256" key="4">
    <source>
        <dbReference type="ARBA" id="ARBA00022833"/>
    </source>
</evidence>
<dbReference type="InterPro" id="IPR032881">
    <property type="entry name" value="Oberon-like_PHD"/>
</dbReference>
<keyword evidence="6" id="KW-0539">Nucleus</keyword>
<dbReference type="PRINTS" id="PR01544">
    <property type="entry name" value="ARATH130DUF"/>
</dbReference>
<dbReference type="GO" id="GO:0008270">
    <property type="term" value="F:zinc ion binding"/>
    <property type="evidence" value="ECO:0007669"/>
    <property type="project" value="UniProtKB-KW"/>
</dbReference>
<reference evidence="11" key="2">
    <citation type="submission" date="2025-08" db="UniProtKB">
        <authorList>
            <consortium name="RefSeq"/>
        </authorList>
    </citation>
    <scope>IDENTIFICATION</scope>
    <source>
        <tissue evidence="11">Leaves</tissue>
    </source>
</reference>
<dbReference type="GO" id="GO:0010492">
    <property type="term" value="P:maintenance of shoot apical meristem identity"/>
    <property type="evidence" value="ECO:0007669"/>
    <property type="project" value="TreeGrafter"/>
</dbReference>
<protein>
    <submittedName>
        <fullName evidence="11">Protein OBERON 3</fullName>
    </submittedName>
</protein>
<evidence type="ECO:0000256" key="5">
    <source>
        <dbReference type="ARBA" id="ARBA00023054"/>
    </source>
</evidence>
<comment type="subcellular location">
    <subcellularLocation>
        <location evidence="1">Nucleus</location>
    </subcellularLocation>
</comment>
<evidence type="ECO:0000313" key="11">
    <source>
        <dbReference type="RefSeq" id="XP_027100421.1"/>
    </source>
</evidence>
<evidence type="ECO:0000256" key="7">
    <source>
        <dbReference type="SAM" id="MobiDB-lite"/>
    </source>
</evidence>
<evidence type="ECO:0000256" key="2">
    <source>
        <dbReference type="ARBA" id="ARBA00022723"/>
    </source>
</evidence>
<keyword evidence="5" id="KW-0175">Coiled coil</keyword>
<keyword evidence="3" id="KW-0863">Zinc-finger</keyword>
<dbReference type="AlphaFoldDB" id="A0A6P6VCN2"/>
<feature type="region of interest" description="Disordered" evidence="7">
    <location>
        <begin position="327"/>
        <end position="380"/>
    </location>
</feature>
<feature type="region of interest" description="Disordered" evidence="7">
    <location>
        <begin position="1"/>
        <end position="36"/>
    </location>
</feature>
<dbReference type="PANTHER" id="PTHR21736">
    <property type="entry name" value="VERNALIZATION-INSENSITIVE PROTEIN 3"/>
    <property type="match status" value="1"/>
</dbReference>
<evidence type="ECO:0000256" key="1">
    <source>
        <dbReference type="ARBA" id="ARBA00004123"/>
    </source>
</evidence>
<dbReference type="PANTHER" id="PTHR21736:SF38">
    <property type="entry name" value="PROTEIN OBERON 3"/>
    <property type="match status" value="1"/>
</dbReference>
<evidence type="ECO:0000259" key="8">
    <source>
        <dbReference type="Pfam" id="PF07227"/>
    </source>
</evidence>
<dbReference type="InterPro" id="IPR004082">
    <property type="entry name" value="OBERON"/>
</dbReference>
<dbReference type="Pfam" id="PF16312">
    <property type="entry name" value="Oberon_cc"/>
    <property type="match status" value="1"/>
</dbReference>
<feature type="compositionally biased region" description="Basic and acidic residues" evidence="7">
    <location>
        <begin position="1"/>
        <end position="33"/>
    </location>
</feature>
<dbReference type="CDD" id="cd15612">
    <property type="entry name" value="PHD_OBE1_like"/>
    <property type="match status" value="1"/>
</dbReference>